<dbReference type="Proteomes" id="UP001151529">
    <property type="component" value="Chromosome 2"/>
</dbReference>
<reference evidence="1" key="1">
    <citation type="submission" date="2022-11" db="EMBL/GenBank/DDBJ databases">
        <authorList>
            <person name="Hyden B.L."/>
            <person name="Feng K."/>
            <person name="Yates T."/>
            <person name="Jawdy S."/>
            <person name="Smart L.B."/>
            <person name="Muchero W."/>
        </authorList>
    </citation>
    <scope>NUCLEOTIDE SEQUENCE</scope>
    <source>
        <tissue evidence="1">Shoot tip</tissue>
    </source>
</reference>
<reference evidence="1" key="2">
    <citation type="journal article" date="2023" name="Int. J. Mol. Sci.">
        <title>De Novo Assembly and Annotation of 11 Diverse Shrub Willow (Salix) Genomes Reveals Novel Gene Organization in Sex-Linked Regions.</title>
        <authorList>
            <person name="Hyden B."/>
            <person name="Feng K."/>
            <person name="Yates T.B."/>
            <person name="Jawdy S."/>
            <person name="Cereghino C."/>
            <person name="Smart L.B."/>
            <person name="Muchero W."/>
        </authorList>
    </citation>
    <scope>NUCLEOTIDE SEQUENCE [LARGE SCALE GENOMIC DNA]</scope>
    <source>
        <tissue evidence="1">Shoot tip</tissue>
    </source>
</reference>
<sequence length="87" mass="10432">MKFLYPNKKTINLNHFVPVALEFSFPAHRRPTHWLHSFYFPHSAPIEFLLEWQHGRIQMLMMILVKFTRSILVLRALLSIMHMTGKK</sequence>
<gene>
    <name evidence="1" type="ORF">OIU85_020281</name>
</gene>
<proteinExistence type="predicted"/>
<evidence type="ECO:0000313" key="2">
    <source>
        <dbReference type="Proteomes" id="UP001151529"/>
    </source>
</evidence>
<accession>A0A9Q0UG39</accession>
<protein>
    <submittedName>
        <fullName evidence="1">Uncharacterized protein</fullName>
    </submittedName>
</protein>
<dbReference type="AlphaFoldDB" id="A0A9Q0UG39"/>
<organism evidence="1 2">
    <name type="scientific">Salix viminalis</name>
    <name type="common">Common osier</name>
    <name type="synonym">Basket willow</name>
    <dbReference type="NCBI Taxonomy" id="40686"/>
    <lineage>
        <taxon>Eukaryota</taxon>
        <taxon>Viridiplantae</taxon>
        <taxon>Streptophyta</taxon>
        <taxon>Embryophyta</taxon>
        <taxon>Tracheophyta</taxon>
        <taxon>Spermatophyta</taxon>
        <taxon>Magnoliopsida</taxon>
        <taxon>eudicotyledons</taxon>
        <taxon>Gunneridae</taxon>
        <taxon>Pentapetalae</taxon>
        <taxon>rosids</taxon>
        <taxon>fabids</taxon>
        <taxon>Malpighiales</taxon>
        <taxon>Salicaceae</taxon>
        <taxon>Saliceae</taxon>
        <taxon>Salix</taxon>
    </lineage>
</organism>
<dbReference type="EMBL" id="JAPFFL010000004">
    <property type="protein sequence ID" value="KAJ6729348.1"/>
    <property type="molecule type" value="Genomic_DNA"/>
</dbReference>
<name>A0A9Q0UG39_SALVM</name>
<keyword evidence="2" id="KW-1185">Reference proteome</keyword>
<evidence type="ECO:0000313" key="1">
    <source>
        <dbReference type="EMBL" id="KAJ6729348.1"/>
    </source>
</evidence>
<comment type="caution">
    <text evidence="1">The sequence shown here is derived from an EMBL/GenBank/DDBJ whole genome shotgun (WGS) entry which is preliminary data.</text>
</comment>